<name>W1NQL3_AMBTC</name>
<dbReference type="PANTHER" id="PTHR38226">
    <property type="entry name" value="(WILD MALAYSIAN BANANA) HYPOTHETICAL PROTEIN"/>
    <property type="match status" value="1"/>
</dbReference>
<organism evidence="2 3">
    <name type="scientific">Amborella trichopoda</name>
    <dbReference type="NCBI Taxonomy" id="13333"/>
    <lineage>
        <taxon>Eukaryota</taxon>
        <taxon>Viridiplantae</taxon>
        <taxon>Streptophyta</taxon>
        <taxon>Embryophyta</taxon>
        <taxon>Tracheophyta</taxon>
        <taxon>Spermatophyta</taxon>
        <taxon>Magnoliopsida</taxon>
        <taxon>Amborellales</taxon>
        <taxon>Amborellaceae</taxon>
        <taxon>Amborella</taxon>
    </lineage>
</organism>
<dbReference type="eggNOG" id="ENOG502QTC2">
    <property type="taxonomic scope" value="Eukaryota"/>
</dbReference>
<dbReference type="HOGENOM" id="CLU_101936_0_0_1"/>
<feature type="domain" description="DUF7392" evidence="1">
    <location>
        <begin position="99"/>
        <end position="210"/>
    </location>
</feature>
<evidence type="ECO:0000259" key="1">
    <source>
        <dbReference type="Pfam" id="PF24118"/>
    </source>
</evidence>
<keyword evidence="3" id="KW-1185">Reference proteome</keyword>
<dbReference type="EMBL" id="KI395040">
    <property type="protein sequence ID" value="ERM99206.1"/>
    <property type="molecule type" value="Genomic_DNA"/>
</dbReference>
<dbReference type="Proteomes" id="UP000017836">
    <property type="component" value="Unassembled WGS sequence"/>
</dbReference>
<gene>
    <name evidence="2" type="ORF">AMTR_s00092p00107280</name>
</gene>
<dbReference type="AlphaFoldDB" id="W1NQL3"/>
<sequence length="238" mass="26070">MPCFIPFSNNNLQITFFAFKPHGGCGAELVDSLKRFSFWSEALGCAYAAVFKSIHGNLVVWYGAWTKRSADQGEIANIPLVQALLRSASHQATILDTGLFQVCFGESKDGIPASKFSSGDTVSIHMLFTGLDNLYNLTYGCMALAKSYFSNVEGVSSASCLSSLDNPKVLCLHVWKSLDMCYSWLLGLDGGTTMRPLISHLVKDIKYDVFKVVYVMGDEIMCLNYPSGPLLIGTERGN</sequence>
<proteinExistence type="predicted"/>
<dbReference type="Gramene" id="ERM99206">
    <property type="protein sequence ID" value="ERM99206"/>
    <property type="gene ID" value="AMTR_s00092p00107280"/>
</dbReference>
<protein>
    <recommendedName>
        <fullName evidence="1">DUF7392 domain-containing protein</fullName>
    </recommendedName>
</protein>
<dbReference type="OMA" id="QFSLCTE"/>
<accession>W1NQL3</accession>
<evidence type="ECO:0000313" key="2">
    <source>
        <dbReference type="EMBL" id="ERM99206.1"/>
    </source>
</evidence>
<dbReference type="Pfam" id="PF24118">
    <property type="entry name" value="DUF7392"/>
    <property type="match status" value="1"/>
</dbReference>
<reference evidence="3" key="1">
    <citation type="journal article" date="2013" name="Science">
        <title>The Amborella genome and the evolution of flowering plants.</title>
        <authorList>
            <consortium name="Amborella Genome Project"/>
        </authorList>
    </citation>
    <scope>NUCLEOTIDE SEQUENCE [LARGE SCALE GENOMIC DNA]</scope>
</reference>
<evidence type="ECO:0000313" key="3">
    <source>
        <dbReference type="Proteomes" id="UP000017836"/>
    </source>
</evidence>
<dbReference type="PANTHER" id="PTHR38226:SF3">
    <property type="entry name" value="(WILD MALAYSIAN BANANA) HYPOTHETICAL PROTEIN"/>
    <property type="match status" value="1"/>
</dbReference>
<dbReference type="InterPro" id="IPR055816">
    <property type="entry name" value="DUF7392"/>
</dbReference>